<evidence type="ECO:0008006" key="3">
    <source>
        <dbReference type="Google" id="ProtNLM"/>
    </source>
</evidence>
<dbReference type="AlphaFoldDB" id="A0A438D4D4"/>
<gene>
    <name evidence="1" type="ORF">CK203_098809</name>
</gene>
<sequence>MGNEWRVRFWKDKWCGDSPLCMPFPSLFALVDSKEVWVVDIWDSSTQRGRGGWNPCFSRPFNDWEVDMLESFLVQLHGKRVCGDVEDTVL</sequence>
<proteinExistence type="predicted"/>
<dbReference type="EMBL" id="QGNW01001804">
    <property type="protein sequence ID" value="RVW30272.1"/>
    <property type="molecule type" value="Genomic_DNA"/>
</dbReference>
<evidence type="ECO:0000313" key="2">
    <source>
        <dbReference type="Proteomes" id="UP000288805"/>
    </source>
</evidence>
<reference evidence="1 2" key="1">
    <citation type="journal article" date="2018" name="PLoS Genet.">
        <title>Population sequencing reveals clonal diversity and ancestral inbreeding in the grapevine cultivar Chardonnay.</title>
        <authorList>
            <person name="Roach M.J."/>
            <person name="Johnson D.L."/>
            <person name="Bohlmann J."/>
            <person name="van Vuuren H.J."/>
            <person name="Jones S.J."/>
            <person name="Pretorius I.S."/>
            <person name="Schmidt S.A."/>
            <person name="Borneman A.R."/>
        </authorList>
    </citation>
    <scope>NUCLEOTIDE SEQUENCE [LARGE SCALE GENOMIC DNA]</scope>
    <source>
        <strain evidence="2">cv. Chardonnay</strain>
        <tissue evidence="1">Leaf</tissue>
    </source>
</reference>
<organism evidence="1 2">
    <name type="scientific">Vitis vinifera</name>
    <name type="common">Grape</name>
    <dbReference type="NCBI Taxonomy" id="29760"/>
    <lineage>
        <taxon>Eukaryota</taxon>
        <taxon>Viridiplantae</taxon>
        <taxon>Streptophyta</taxon>
        <taxon>Embryophyta</taxon>
        <taxon>Tracheophyta</taxon>
        <taxon>Spermatophyta</taxon>
        <taxon>Magnoliopsida</taxon>
        <taxon>eudicotyledons</taxon>
        <taxon>Gunneridae</taxon>
        <taxon>Pentapetalae</taxon>
        <taxon>rosids</taxon>
        <taxon>Vitales</taxon>
        <taxon>Vitaceae</taxon>
        <taxon>Viteae</taxon>
        <taxon>Vitis</taxon>
    </lineage>
</organism>
<comment type="caution">
    <text evidence="1">The sequence shown here is derived from an EMBL/GenBank/DDBJ whole genome shotgun (WGS) entry which is preliminary data.</text>
</comment>
<accession>A0A438D4D4</accession>
<name>A0A438D4D4_VITVI</name>
<evidence type="ECO:0000313" key="1">
    <source>
        <dbReference type="EMBL" id="RVW30272.1"/>
    </source>
</evidence>
<protein>
    <recommendedName>
        <fullName evidence="3">Reverse transcriptase zinc-binding domain-containing protein</fullName>
    </recommendedName>
</protein>
<dbReference type="Proteomes" id="UP000288805">
    <property type="component" value="Unassembled WGS sequence"/>
</dbReference>